<organism evidence="1 2">
    <name type="scientific">Mycobacterium triplex</name>
    <dbReference type="NCBI Taxonomy" id="47839"/>
    <lineage>
        <taxon>Bacteria</taxon>
        <taxon>Bacillati</taxon>
        <taxon>Actinomycetota</taxon>
        <taxon>Actinomycetes</taxon>
        <taxon>Mycobacteriales</taxon>
        <taxon>Mycobacteriaceae</taxon>
        <taxon>Mycobacterium</taxon>
        <taxon>Mycobacterium simiae complex</taxon>
    </lineage>
</organism>
<proteinExistence type="predicted"/>
<dbReference type="Proteomes" id="UP000193710">
    <property type="component" value="Unassembled WGS sequence"/>
</dbReference>
<protein>
    <submittedName>
        <fullName evidence="1">Uncharacterized protein</fullName>
    </submittedName>
</protein>
<evidence type="ECO:0000313" key="1">
    <source>
        <dbReference type="EMBL" id="ORX00867.1"/>
    </source>
</evidence>
<accession>A0ABX3VYD8</accession>
<reference evidence="1 2" key="1">
    <citation type="submission" date="2016-01" db="EMBL/GenBank/DDBJ databases">
        <title>The new phylogeny of the genus Mycobacterium.</title>
        <authorList>
            <person name="Tarcisio F."/>
            <person name="Conor M."/>
            <person name="Antonella G."/>
            <person name="Elisabetta G."/>
            <person name="Giulia F.S."/>
            <person name="Sara T."/>
            <person name="Anna F."/>
            <person name="Clotilde B."/>
            <person name="Roberto B."/>
            <person name="Veronica D.S."/>
            <person name="Fabio R."/>
            <person name="Monica P."/>
            <person name="Olivier J."/>
            <person name="Enrico T."/>
            <person name="Nicola S."/>
        </authorList>
    </citation>
    <scope>NUCLEOTIDE SEQUENCE [LARGE SCALE GENOMIC DNA]</scope>
    <source>
        <strain evidence="1 2">DSM 44626</strain>
    </source>
</reference>
<dbReference type="EMBL" id="LQPY01000034">
    <property type="protein sequence ID" value="ORX00867.1"/>
    <property type="molecule type" value="Genomic_DNA"/>
</dbReference>
<evidence type="ECO:0000313" key="2">
    <source>
        <dbReference type="Proteomes" id="UP000193710"/>
    </source>
</evidence>
<comment type="caution">
    <text evidence="1">The sequence shown here is derived from an EMBL/GenBank/DDBJ whole genome shotgun (WGS) entry which is preliminary data.</text>
</comment>
<keyword evidence="2" id="KW-1185">Reference proteome</keyword>
<name>A0ABX3VYD8_9MYCO</name>
<gene>
    <name evidence="1" type="ORF">AWC29_02730</name>
</gene>
<sequence>MACVSKLSLQQLYPPPVTAAAEAFSFKGRVDDGARQQCGIIQMTLASTRILLVSSAFQYQCARRVGKAECEAAFFFALDRAVHRLP</sequence>